<dbReference type="InterPro" id="IPR052343">
    <property type="entry name" value="Retrotransposon-Effector_Assoc"/>
</dbReference>
<sequence length="1664" mass="189476">MPVIYSLFRRLRIRALLINTSFKGTPIGSSGHDESSSLYVELGLTNSEVESDEDVSGIDAGVQDVSTQPHPEHMDEGFTATACPKVQENLKLTVEEQVILEEPASSSGTLSSLQHLTKDLGFGDLFFNDKHSEADNEKTIAETEAESMVSVTIQQDTSSIPPITTPVIDLTSRPESPNVHQLLKATVTETTTTKIHPPPSQPQQSSTNSMLIKRIGEHEHIMANLIQDNKHLEERLDSHGARLYTLENLDKPQDLPEADVKEILHQRMWETNSYKTHGDHMMLYEALEKSMNRDHSKELLKDLAEACKNKKKRRDSPKTPSRSPSHQPPPPPPPAGPSRASGSPRASGSSQVPPPPPPPPSINQEGQSQGFAAPSSSKTAASAEYQAWTMTDIRLRPSVSLTPADLQMDDDMAPDAQAQSSDDEDIRNAHIPNSQMEECPKLLTDSVDDSILRHNVSKPLPLVGPPSQVTIQSDFFFNKDLENLRYGSKGNRHALSISKMKAAYYPNVGLEQMVPDQMWIEEECKYDIAAKYGISHWWFQRQRFYIDRHTSEGDRITVRTHMQILSVVRIKVFSMYGYDYMKKIVLRREDLNEHIIAERDFKYLYPSDFEDLYLLNLQGHLNHLPPKDKKILTTAVNLWTRHLVIRQRVEDFQLGIESYQTLLNLTKPRWDATGFKYKHDYMVIDSPRAVTFQDRYGVQMIMRFNEIHKKDVDRSKEFMFAIQKWIKTRRIFRNLESFIGGRVRDGDYRLLKSNELMDAFGIPFEPPSAATNFRCRKQGRHEESPSKTRLLSETATTISTCKRFAFVRFTKVENVDRLVDKLCTIWLGRFRLHANVELDLGSLFANWLVTLLFVKIKLNGSLISFLRENTNNSSSDEDSDGEVEGSVHGTNKTNDVDRVSESSCMHENGFEYEIGKTKKASEKEPFRSEDPFGVYDILNRNKDSRELSKKDDLSHSPGFTPKMNNGEEEDVSDNGVNVEESNKRVTSMTSKTDVGKQVTNEGVNAEENQERAKSTFSNFNQPLSNDDVSLFGSKCSHKLKIEGSFLEVIDEIVKVGQTMGYNMEGCMNNIEDNISIQAVMGTWTPSSTKLLIISVYAPQELTEKKELWDYLHLLIDRWEGEYVILGDFNDVRSEHERFGSVFNVQGANAFNNFISLANLIDLLLYGYAFTWARKTACKMSKLDRFLISKGFDKLVKDTWLNSNIEDSNGGSSEDILNTRSTLLKELDDINTVDSLEKTQKAKIHWAIEGDENSKYFHDILNKNRSQLAIRGILAQGDWIVDPHLFTNRLSSDQKEDLERNVTLNEIKSAVWDCGTSKSHGSDGFTFEFFRRYWKFFEQYIMAVVTEFFPSGVFPSGCNSSFIALILKIQDAKAVHDFRPISLIRSLYKIITKILSKRLSLVISDLITDVQSAFVTNRQILDGPFILNELLSWCKHKKMKAMFFKVDFEKAFDSIRWDYLDDVLTMFGFGIKWRGWISGCLKSAIGPVLVNGNPTTKFQFHKGLKQGDPLSPFLFILVMESLHLSFRRVMDAGLFSGISINNSLTISNLFYADDVVFIDDMALKHRYPRLYALELSKHISVSEKLSSDSLVFSFRRIPRGGIEEEQQRYLQTRIEGIILAPMSDRWIWSYESSGEFSVKSARSFIDDSLLPKEEVPIRWVNVIPI</sequence>
<evidence type="ECO:0000313" key="4">
    <source>
        <dbReference type="EMBL" id="GEU70763.1"/>
    </source>
</evidence>
<dbReference type="PROSITE" id="PS50878">
    <property type="entry name" value="RT_POL"/>
    <property type="match status" value="1"/>
</dbReference>
<gene>
    <name evidence="4" type="ORF">Tci_042741</name>
</gene>
<keyword evidence="4" id="KW-0695">RNA-directed DNA polymerase</keyword>
<feature type="compositionally biased region" description="Pro residues" evidence="2">
    <location>
        <begin position="326"/>
        <end position="336"/>
    </location>
</feature>
<dbReference type="CDD" id="cd01650">
    <property type="entry name" value="RT_nLTR_like"/>
    <property type="match status" value="1"/>
</dbReference>
<dbReference type="PANTHER" id="PTHR46890">
    <property type="entry name" value="NON-LTR RETROLELEMENT REVERSE TRANSCRIPTASE-LIKE PROTEIN-RELATED"/>
    <property type="match status" value="1"/>
</dbReference>
<feature type="region of interest" description="Disordered" evidence="2">
    <location>
        <begin position="943"/>
        <end position="993"/>
    </location>
</feature>
<dbReference type="SUPFAM" id="SSF56672">
    <property type="entry name" value="DNA/RNA polymerases"/>
    <property type="match status" value="1"/>
</dbReference>
<dbReference type="PANTHER" id="PTHR46890:SF48">
    <property type="entry name" value="RNA-DIRECTED DNA POLYMERASE"/>
    <property type="match status" value="1"/>
</dbReference>
<proteinExistence type="predicted"/>
<evidence type="ECO:0000256" key="1">
    <source>
        <dbReference type="SAM" id="Coils"/>
    </source>
</evidence>
<dbReference type="Gene3D" id="3.60.10.10">
    <property type="entry name" value="Endonuclease/exonuclease/phosphatase"/>
    <property type="match status" value="1"/>
</dbReference>
<feature type="region of interest" description="Disordered" evidence="2">
    <location>
        <begin position="307"/>
        <end position="378"/>
    </location>
</feature>
<dbReference type="InterPro" id="IPR043502">
    <property type="entry name" value="DNA/RNA_pol_sf"/>
</dbReference>
<feature type="compositionally biased region" description="Basic and acidic residues" evidence="2">
    <location>
        <begin position="943"/>
        <end position="954"/>
    </location>
</feature>
<feature type="region of interest" description="Disordered" evidence="2">
    <location>
        <begin position="869"/>
        <end position="902"/>
    </location>
</feature>
<dbReference type="Pfam" id="PF00078">
    <property type="entry name" value="RVT_1"/>
    <property type="match status" value="1"/>
</dbReference>
<dbReference type="SUPFAM" id="SSF56219">
    <property type="entry name" value="DNase I-like"/>
    <property type="match status" value="1"/>
</dbReference>
<keyword evidence="1" id="KW-0175">Coiled coil</keyword>
<keyword evidence="4" id="KW-0548">Nucleotidyltransferase</keyword>
<dbReference type="EMBL" id="BKCJ010006176">
    <property type="protein sequence ID" value="GEU70763.1"/>
    <property type="molecule type" value="Genomic_DNA"/>
</dbReference>
<reference evidence="4" key="1">
    <citation type="journal article" date="2019" name="Sci. Rep.">
        <title>Draft genome of Tanacetum cinerariifolium, the natural source of mosquito coil.</title>
        <authorList>
            <person name="Yamashiro T."/>
            <person name="Shiraishi A."/>
            <person name="Satake H."/>
            <person name="Nakayama K."/>
        </authorList>
    </citation>
    <scope>NUCLEOTIDE SEQUENCE</scope>
</reference>
<feature type="domain" description="Reverse transcriptase" evidence="3">
    <location>
        <begin position="1346"/>
        <end position="1613"/>
    </location>
</feature>
<evidence type="ECO:0000256" key="2">
    <source>
        <dbReference type="SAM" id="MobiDB-lite"/>
    </source>
</evidence>
<evidence type="ECO:0000259" key="3">
    <source>
        <dbReference type="PROSITE" id="PS50878"/>
    </source>
</evidence>
<protein>
    <submittedName>
        <fullName evidence="4">RNA-directed DNA polymerase, eukaryota</fullName>
    </submittedName>
</protein>
<name>A0A6L2M9Q1_TANCI</name>
<feature type="compositionally biased region" description="Pro residues" evidence="2">
    <location>
        <begin position="352"/>
        <end position="361"/>
    </location>
</feature>
<dbReference type="InterPro" id="IPR000477">
    <property type="entry name" value="RT_dom"/>
</dbReference>
<feature type="compositionally biased region" description="Polar residues" evidence="2">
    <location>
        <begin position="984"/>
        <end position="993"/>
    </location>
</feature>
<organism evidence="4">
    <name type="scientific">Tanacetum cinerariifolium</name>
    <name type="common">Dalmatian daisy</name>
    <name type="synonym">Chrysanthemum cinerariifolium</name>
    <dbReference type="NCBI Taxonomy" id="118510"/>
    <lineage>
        <taxon>Eukaryota</taxon>
        <taxon>Viridiplantae</taxon>
        <taxon>Streptophyta</taxon>
        <taxon>Embryophyta</taxon>
        <taxon>Tracheophyta</taxon>
        <taxon>Spermatophyta</taxon>
        <taxon>Magnoliopsida</taxon>
        <taxon>eudicotyledons</taxon>
        <taxon>Gunneridae</taxon>
        <taxon>Pentapetalae</taxon>
        <taxon>asterids</taxon>
        <taxon>campanulids</taxon>
        <taxon>Asterales</taxon>
        <taxon>Asteraceae</taxon>
        <taxon>Asteroideae</taxon>
        <taxon>Anthemideae</taxon>
        <taxon>Anthemidinae</taxon>
        <taxon>Tanacetum</taxon>
    </lineage>
</organism>
<comment type="caution">
    <text evidence="4">The sequence shown here is derived from an EMBL/GenBank/DDBJ whole genome shotgun (WGS) entry which is preliminary data.</text>
</comment>
<feature type="region of interest" description="Disordered" evidence="2">
    <location>
        <begin position="405"/>
        <end position="425"/>
    </location>
</feature>
<keyword evidence="4" id="KW-0808">Transferase</keyword>
<dbReference type="InterPro" id="IPR036691">
    <property type="entry name" value="Endo/exonu/phosph_ase_sf"/>
</dbReference>
<feature type="compositionally biased region" description="Low complexity" evidence="2">
    <location>
        <begin position="337"/>
        <end position="350"/>
    </location>
</feature>
<dbReference type="GO" id="GO:0003964">
    <property type="term" value="F:RNA-directed DNA polymerase activity"/>
    <property type="evidence" value="ECO:0007669"/>
    <property type="project" value="UniProtKB-KW"/>
</dbReference>
<feature type="coiled-coil region" evidence="1">
    <location>
        <begin position="215"/>
        <end position="242"/>
    </location>
</feature>
<accession>A0A6L2M9Q1</accession>